<evidence type="ECO:0000313" key="1">
    <source>
        <dbReference type="EMBL" id="SER84162.1"/>
    </source>
</evidence>
<dbReference type="Gene3D" id="3.40.50.1000">
    <property type="entry name" value="HAD superfamily/HAD-like"/>
    <property type="match status" value="1"/>
</dbReference>
<evidence type="ECO:0000313" key="2">
    <source>
        <dbReference type="Proteomes" id="UP000199687"/>
    </source>
</evidence>
<dbReference type="InterPro" id="IPR023214">
    <property type="entry name" value="HAD_sf"/>
</dbReference>
<keyword evidence="2" id="KW-1185">Reference proteome</keyword>
<dbReference type="Proteomes" id="UP000199687">
    <property type="component" value="Unassembled WGS sequence"/>
</dbReference>
<reference evidence="1 2" key="1">
    <citation type="submission" date="2016-10" db="EMBL/GenBank/DDBJ databases">
        <authorList>
            <person name="de Groot N.N."/>
        </authorList>
    </citation>
    <scope>NUCLEOTIDE SEQUENCE [LARGE SCALE GENOMIC DNA]</scope>
    <source>
        <strain evidence="1 2">CGMCC 1.7727</strain>
    </source>
</reference>
<accession>A0A1H9SGQ9</accession>
<gene>
    <name evidence="1" type="ORF">SAMN04487944_11127</name>
</gene>
<protein>
    <recommendedName>
        <fullName evidence="3">Hydrolase of the HAD superfamily</fullName>
    </recommendedName>
</protein>
<dbReference type="AlphaFoldDB" id="A0A1H9SGQ9"/>
<dbReference type="RefSeq" id="WP_281243037.1">
    <property type="nucleotide sequence ID" value="NZ_FOGL01000011.1"/>
</dbReference>
<name>A0A1H9SGQ9_9BACI</name>
<dbReference type="STRING" id="531814.SAMN04487944_11127"/>
<proteinExistence type="predicted"/>
<organism evidence="1 2">
    <name type="scientific">Gracilibacillus ureilyticus</name>
    <dbReference type="NCBI Taxonomy" id="531814"/>
    <lineage>
        <taxon>Bacteria</taxon>
        <taxon>Bacillati</taxon>
        <taxon>Bacillota</taxon>
        <taxon>Bacilli</taxon>
        <taxon>Bacillales</taxon>
        <taxon>Bacillaceae</taxon>
        <taxon>Gracilibacillus</taxon>
    </lineage>
</organism>
<sequence length="44" mass="5069">MVLFVDNKEENLLPAEKLGWKTILATPDEKWINEVDKLLKNGTN</sequence>
<dbReference type="EMBL" id="FOGL01000011">
    <property type="protein sequence ID" value="SER84162.1"/>
    <property type="molecule type" value="Genomic_DNA"/>
</dbReference>
<evidence type="ECO:0008006" key="3">
    <source>
        <dbReference type="Google" id="ProtNLM"/>
    </source>
</evidence>